<dbReference type="CDD" id="cd00466">
    <property type="entry name" value="DHQase_II"/>
    <property type="match status" value="1"/>
</dbReference>
<dbReference type="GO" id="GO:0009423">
    <property type="term" value="P:chorismate biosynthetic process"/>
    <property type="evidence" value="ECO:0007669"/>
    <property type="project" value="UniProtKB-UniRule"/>
</dbReference>
<evidence type="ECO:0000256" key="4">
    <source>
        <dbReference type="ARBA" id="ARBA00011037"/>
    </source>
</evidence>
<evidence type="ECO:0000313" key="13">
    <source>
        <dbReference type="Proteomes" id="UP001324634"/>
    </source>
</evidence>
<dbReference type="KEGG" id="psti:SOO65_02155"/>
<dbReference type="NCBIfam" id="NF003806">
    <property type="entry name" value="PRK05395.1-3"/>
    <property type="match status" value="1"/>
</dbReference>
<dbReference type="HAMAP" id="MF_00169">
    <property type="entry name" value="AroQ"/>
    <property type="match status" value="1"/>
</dbReference>
<evidence type="ECO:0000313" key="12">
    <source>
        <dbReference type="EMBL" id="WPU65542.1"/>
    </source>
</evidence>
<dbReference type="GO" id="GO:0009073">
    <property type="term" value="P:aromatic amino acid family biosynthetic process"/>
    <property type="evidence" value="ECO:0007669"/>
    <property type="project" value="UniProtKB-KW"/>
</dbReference>
<dbReference type="PANTHER" id="PTHR21272:SF3">
    <property type="entry name" value="CATABOLIC 3-DEHYDROQUINASE"/>
    <property type="match status" value="1"/>
</dbReference>
<gene>
    <name evidence="8" type="primary">aroQ</name>
    <name evidence="12" type="ORF">SOO65_02155</name>
</gene>
<feature type="active site" description="Proton acceptor" evidence="8 9">
    <location>
        <position position="23"/>
    </location>
</feature>
<comment type="subunit">
    <text evidence="5 8">Homododecamer.</text>
</comment>
<evidence type="ECO:0000256" key="3">
    <source>
        <dbReference type="ARBA" id="ARBA00004902"/>
    </source>
</evidence>
<keyword evidence="8" id="KW-0028">Amino-acid biosynthesis</keyword>
<dbReference type="GO" id="GO:0003855">
    <property type="term" value="F:3-dehydroquinate dehydratase activity"/>
    <property type="evidence" value="ECO:0007669"/>
    <property type="project" value="UniProtKB-UniRule"/>
</dbReference>
<dbReference type="InterPro" id="IPR036441">
    <property type="entry name" value="DHquinase_II_sf"/>
</dbReference>
<name>A0AAX4HQR4_9BACT</name>
<keyword evidence="7 8" id="KW-0456">Lyase</keyword>
<dbReference type="InterPro" id="IPR018509">
    <property type="entry name" value="DHquinase_II_CS"/>
</dbReference>
<dbReference type="InterPro" id="IPR001874">
    <property type="entry name" value="DHquinase_II"/>
</dbReference>
<evidence type="ECO:0000256" key="11">
    <source>
        <dbReference type="PIRSR" id="PIRSR001399-3"/>
    </source>
</evidence>
<dbReference type="PROSITE" id="PS01029">
    <property type="entry name" value="DEHYDROQUINASE_II"/>
    <property type="match status" value="1"/>
</dbReference>
<evidence type="ECO:0000256" key="9">
    <source>
        <dbReference type="PIRSR" id="PIRSR001399-1"/>
    </source>
</evidence>
<dbReference type="EMBL" id="CP139487">
    <property type="protein sequence ID" value="WPU65542.1"/>
    <property type="molecule type" value="Genomic_DNA"/>
</dbReference>
<dbReference type="Gene3D" id="3.40.50.9100">
    <property type="entry name" value="Dehydroquinase, class II"/>
    <property type="match status" value="1"/>
</dbReference>
<reference evidence="12 13" key="1">
    <citation type="submission" date="2023-11" db="EMBL/GenBank/DDBJ databases">
        <title>Peredibacter starrii A3.12.</title>
        <authorList>
            <person name="Mitchell R.J."/>
        </authorList>
    </citation>
    <scope>NUCLEOTIDE SEQUENCE [LARGE SCALE GENOMIC DNA]</scope>
    <source>
        <strain evidence="12 13">A3.12</strain>
    </source>
</reference>
<comment type="function">
    <text evidence="2 8">Catalyzes a trans-dehydration via an enolate intermediate.</text>
</comment>
<feature type="binding site" evidence="8 10">
    <location>
        <begin position="101"/>
        <end position="102"/>
    </location>
    <ligand>
        <name>substrate</name>
    </ligand>
</feature>
<dbReference type="GO" id="GO:0008652">
    <property type="term" value="P:amino acid biosynthetic process"/>
    <property type="evidence" value="ECO:0007669"/>
    <property type="project" value="UniProtKB-KW"/>
</dbReference>
<keyword evidence="8" id="KW-0057">Aromatic amino acid biosynthesis</keyword>
<dbReference type="PANTHER" id="PTHR21272">
    <property type="entry name" value="CATABOLIC 3-DEHYDROQUINASE"/>
    <property type="match status" value="1"/>
</dbReference>
<dbReference type="NCBIfam" id="NF003805">
    <property type="entry name" value="PRK05395.1-2"/>
    <property type="match status" value="1"/>
</dbReference>
<dbReference type="PIRSF" id="PIRSF001399">
    <property type="entry name" value="DHquinase_II"/>
    <property type="match status" value="1"/>
</dbReference>
<comment type="similarity">
    <text evidence="4 8">Belongs to the type-II 3-dehydroquinase family.</text>
</comment>
<keyword evidence="13" id="KW-1185">Reference proteome</keyword>
<evidence type="ECO:0000256" key="2">
    <source>
        <dbReference type="ARBA" id="ARBA00003924"/>
    </source>
</evidence>
<feature type="site" description="Transition state stabilizer" evidence="8 11">
    <location>
        <position position="18"/>
    </location>
</feature>
<proteinExistence type="inferred from homology"/>
<evidence type="ECO:0000256" key="5">
    <source>
        <dbReference type="ARBA" id="ARBA00011193"/>
    </source>
</evidence>
<dbReference type="Pfam" id="PF01220">
    <property type="entry name" value="DHquinase_II"/>
    <property type="match status" value="1"/>
</dbReference>
<evidence type="ECO:0000256" key="6">
    <source>
        <dbReference type="ARBA" id="ARBA00012060"/>
    </source>
</evidence>
<dbReference type="Proteomes" id="UP001324634">
    <property type="component" value="Chromosome"/>
</dbReference>
<dbReference type="EC" id="4.2.1.10" evidence="6 8"/>
<comment type="pathway">
    <text evidence="3 8">Metabolic intermediate biosynthesis; chorismate biosynthesis; chorismate from D-erythrose 4-phosphate and phosphoenolpyruvate: step 3/7.</text>
</comment>
<sequence>MKKILIINGPNLNMLGKREPEVYGKDSLDDIRVWTDSKIKSEATTEWYQSNIEGEIVDRIQAAHSQDFDALVINPGAYAHTSVAIHDALKILKIPVIEVHLSQVYRREEFRHTLLTAKAASAIMSGLGKQSYYIAIKSLID</sequence>
<feature type="binding site" evidence="8 10">
    <location>
        <position position="87"/>
    </location>
    <ligand>
        <name>substrate</name>
    </ligand>
</feature>
<feature type="binding site" evidence="8 10">
    <location>
        <position position="80"/>
    </location>
    <ligand>
        <name>substrate</name>
    </ligand>
</feature>
<dbReference type="NCBIfam" id="NF003807">
    <property type="entry name" value="PRK05395.1-4"/>
    <property type="match status" value="1"/>
</dbReference>
<dbReference type="RefSeq" id="WP_321396212.1">
    <property type="nucleotide sequence ID" value="NZ_CP139487.1"/>
</dbReference>
<evidence type="ECO:0000256" key="7">
    <source>
        <dbReference type="ARBA" id="ARBA00023239"/>
    </source>
</evidence>
<feature type="binding site" evidence="8 10">
    <location>
        <position position="111"/>
    </location>
    <ligand>
        <name>substrate</name>
    </ligand>
</feature>
<accession>A0AAX4HQR4</accession>
<dbReference type="SUPFAM" id="SSF52304">
    <property type="entry name" value="Type II 3-dehydroquinate dehydratase"/>
    <property type="match status" value="1"/>
</dbReference>
<evidence type="ECO:0000256" key="1">
    <source>
        <dbReference type="ARBA" id="ARBA00001864"/>
    </source>
</evidence>
<feature type="binding site" evidence="8 10">
    <location>
        <position position="74"/>
    </location>
    <ligand>
        <name>substrate</name>
    </ligand>
</feature>
<dbReference type="GO" id="GO:0019631">
    <property type="term" value="P:quinate catabolic process"/>
    <property type="evidence" value="ECO:0007669"/>
    <property type="project" value="TreeGrafter"/>
</dbReference>
<protein>
    <recommendedName>
        <fullName evidence="6 8">3-dehydroquinate dehydratase</fullName>
        <shortName evidence="8">3-dehydroquinase</shortName>
        <ecNumber evidence="6 8">4.2.1.10</ecNumber>
    </recommendedName>
    <alternativeName>
        <fullName evidence="8">Type II DHQase</fullName>
    </alternativeName>
</protein>
<comment type="catalytic activity">
    <reaction evidence="1 8">
        <text>3-dehydroquinate = 3-dehydroshikimate + H2O</text>
        <dbReference type="Rhea" id="RHEA:21096"/>
        <dbReference type="ChEBI" id="CHEBI:15377"/>
        <dbReference type="ChEBI" id="CHEBI:16630"/>
        <dbReference type="ChEBI" id="CHEBI:32364"/>
        <dbReference type="EC" id="4.2.1.10"/>
    </reaction>
</comment>
<evidence type="ECO:0000256" key="8">
    <source>
        <dbReference type="HAMAP-Rule" id="MF_00169"/>
    </source>
</evidence>
<dbReference type="AlphaFoldDB" id="A0AAX4HQR4"/>
<feature type="active site" description="Proton donor" evidence="8 9">
    <location>
        <position position="100"/>
    </location>
</feature>
<evidence type="ECO:0000256" key="10">
    <source>
        <dbReference type="PIRSR" id="PIRSR001399-2"/>
    </source>
</evidence>
<organism evidence="12 13">
    <name type="scientific">Peredibacter starrii</name>
    <dbReference type="NCBI Taxonomy" id="28202"/>
    <lineage>
        <taxon>Bacteria</taxon>
        <taxon>Pseudomonadati</taxon>
        <taxon>Bdellovibrionota</taxon>
        <taxon>Bacteriovoracia</taxon>
        <taxon>Bacteriovoracales</taxon>
        <taxon>Bacteriovoracaceae</taxon>
        <taxon>Peredibacter</taxon>
    </lineage>
</organism>